<keyword evidence="1" id="KW-0812">Transmembrane</keyword>
<keyword evidence="4" id="KW-1185">Reference proteome</keyword>
<dbReference type="Proteomes" id="UP000183567">
    <property type="component" value="Unassembled WGS sequence"/>
</dbReference>
<sequence length="741" mass="84616">MLQQLEQIVALRWNNYISVANFTVMSYDYLLLFEKEVKGNLFFVGLLLITMINADCLDLQKRQWSMMSGLYLVVRYLGLFVAVYVAELSFTLLICTLTPTPGLVAAGEVCCICLNYRMFQAYFTVEMLTSRNLSSCYGLIVLIYWGYSAYFCFAEGKLFIAKLITPADFSSAAILIWRLYAISDRSKRLLRPSAFSVDEVVTPTAKYCTFSFNMGPMPAVYTSIPIICYDIFLVVLASATLVKHLKERRDIKMRPNTYVLLIVRYHIIYFILNLTNQVLMTILWANIPRSAMSLSELFNDTVPFLLAPRLIISIWDTHADDECVYVSTRFADCACWTSPPIPDSEEQLEEMVFKSCEHNDDLCLAHSKAPVSFLGALFEGRPHQAPLAYKYVMSEQEFVANLRWNDNVSVATITLIFYDYRSVCLGWFSFLLKWVRADYHDSPESLGKTVVNDVLPLSRSFAAVGEVCYICLNRRMSQVCSIANSLSSHLFLCSCYDLVVLIEWGFSVYFCFAEVILIWRLYALYGRSKHLLHVLLGLFSLVVALSVAMDIYLYSRPSAFSGEFWLASNNWLQLEPAPSPLQVKELITQTAKYCTLSFKIGPMPAIYTSIPIVCYDIFLAVLAAAVLVKHLKERKSIKWRPNTYVVMIVRYHIIYFVLNMTNQILLVILWADIPTPAMSLSELFNDTAPFIFAPRLIISIWDTHAHEKCIHVNTTFADCVCWTSLPMSESEEQDMHSQITV</sequence>
<feature type="transmembrane region" description="Helical" evidence="1">
    <location>
        <begin position="605"/>
        <end position="628"/>
    </location>
</feature>
<gene>
    <name evidence="3" type="ORF">AZE42_07978</name>
</gene>
<feature type="transmembrane region" description="Helical" evidence="1">
    <location>
        <begin position="69"/>
        <end position="94"/>
    </location>
</feature>
<proteinExistence type="predicted"/>
<feature type="transmembrane region" description="Helical" evidence="1">
    <location>
        <begin position="263"/>
        <end position="285"/>
    </location>
</feature>
<feature type="domain" description="DUF6533" evidence="2">
    <location>
        <begin position="16"/>
        <end position="80"/>
    </location>
</feature>
<name>A0A1J8Q8R5_9AGAM</name>
<accession>A0A1J8Q8R5</accession>
<evidence type="ECO:0000313" key="4">
    <source>
        <dbReference type="Proteomes" id="UP000183567"/>
    </source>
</evidence>
<dbReference type="Pfam" id="PF20151">
    <property type="entry name" value="DUF6533"/>
    <property type="match status" value="1"/>
</dbReference>
<dbReference type="EMBL" id="LVVM01002630">
    <property type="protein sequence ID" value="OJA16363.1"/>
    <property type="molecule type" value="Genomic_DNA"/>
</dbReference>
<comment type="caution">
    <text evidence="3">The sequence shown here is derived from an EMBL/GenBank/DDBJ whole genome shotgun (WGS) entry which is preliminary data.</text>
</comment>
<feature type="transmembrane region" description="Helical" evidence="1">
    <location>
        <begin position="39"/>
        <end position="57"/>
    </location>
</feature>
<reference evidence="3 4" key="1">
    <citation type="submission" date="2016-03" db="EMBL/GenBank/DDBJ databases">
        <title>Comparative genomics of the ectomycorrhizal sister species Rhizopogon vinicolor and Rhizopogon vesiculosus (Basidiomycota: Boletales) reveals a divergence of the mating type B locus.</title>
        <authorList>
            <person name="Mujic A.B."/>
            <person name="Kuo A."/>
            <person name="Tritt A."/>
            <person name="Lipzen A."/>
            <person name="Chen C."/>
            <person name="Johnson J."/>
            <person name="Sharma A."/>
            <person name="Barry K."/>
            <person name="Grigoriev I.V."/>
            <person name="Spatafora J.W."/>
        </authorList>
    </citation>
    <scope>NUCLEOTIDE SEQUENCE [LARGE SCALE GENOMIC DNA]</scope>
    <source>
        <strain evidence="3 4">AM-OR11-056</strain>
    </source>
</reference>
<keyword evidence="1" id="KW-1133">Transmembrane helix</keyword>
<feature type="transmembrane region" description="Helical" evidence="1">
    <location>
        <begin position="219"/>
        <end position="242"/>
    </location>
</feature>
<evidence type="ECO:0000256" key="1">
    <source>
        <dbReference type="SAM" id="Phobius"/>
    </source>
</evidence>
<dbReference type="AlphaFoldDB" id="A0A1J8Q8R5"/>
<organism evidence="3 4">
    <name type="scientific">Rhizopogon vesiculosus</name>
    <dbReference type="NCBI Taxonomy" id="180088"/>
    <lineage>
        <taxon>Eukaryota</taxon>
        <taxon>Fungi</taxon>
        <taxon>Dikarya</taxon>
        <taxon>Basidiomycota</taxon>
        <taxon>Agaricomycotina</taxon>
        <taxon>Agaricomycetes</taxon>
        <taxon>Agaricomycetidae</taxon>
        <taxon>Boletales</taxon>
        <taxon>Suillineae</taxon>
        <taxon>Rhizopogonaceae</taxon>
        <taxon>Rhizopogon</taxon>
    </lineage>
</organism>
<evidence type="ECO:0000313" key="3">
    <source>
        <dbReference type="EMBL" id="OJA16363.1"/>
    </source>
</evidence>
<dbReference type="OrthoDB" id="2745134at2759"/>
<protein>
    <recommendedName>
        <fullName evidence="2">DUF6533 domain-containing protein</fullName>
    </recommendedName>
</protein>
<feature type="transmembrane region" description="Helical" evidence="1">
    <location>
        <begin position="649"/>
        <end position="671"/>
    </location>
</feature>
<dbReference type="InterPro" id="IPR045340">
    <property type="entry name" value="DUF6533"/>
</dbReference>
<feature type="transmembrane region" description="Helical" evidence="1">
    <location>
        <begin position="132"/>
        <end position="153"/>
    </location>
</feature>
<keyword evidence="1" id="KW-0472">Membrane</keyword>
<feature type="transmembrane region" description="Helical" evidence="1">
    <location>
        <begin position="531"/>
        <end position="554"/>
    </location>
</feature>
<evidence type="ECO:0000259" key="2">
    <source>
        <dbReference type="Pfam" id="PF20151"/>
    </source>
</evidence>
<feature type="transmembrane region" description="Helical" evidence="1">
    <location>
        <begin position="498"/>
        <end position="519"/>
    </location>
</feature>